<organism evidence="2 3">
    <name type="scientific">Dichotomopilus funicola</name>
    <dbReference type="NCBI Taxonomy" id="1934379"/>
    <lineage>
        <taxon>Eukaryota</taxon>
        <taxon>Fungi</taxon>
        <taxon>Dikarya</taxon>
        <taxon>Ascomycota</taxon>
        <taxon>Pezizomycotina</taxon>
        <taxon>Sordariomycetes</taxon>
        <taxon>Sordariomycetidae</taxon>
        <taxon>Sordariales</taxon>
        <taxon>Chaetomiaceae</taxon>
        <taxon>Dichotomopilus</taxon>
    </lineage>
</organism>
<gene>
    <name evidence="2" type="ORF">C8A04DRAFT_24333</name>
</gene>
<reference evidence="2" key="2">
    <citation type="submission" date="2023-05" db="EMBL/GenBank/DDBJ databases">
        <authorList>
            <consortium name="Lawrence Berkeley National Laboratory"/>
            <person name="Steindorff A."/>
            <person name="Hensen N."/>
            <person name="Bonometti L."/>
            <person name="Westerberg I."/>
            <person name="Brannstrom I.O."/>
            <person name="Guillou S."/>
            <person name="Cros-Aarteil S."/>
            <person name="Calhoun S."/>
            <person name="Haridas S."/>
            <person name="Kuo A."/>
            <person name="Mondo S."/>
            <person name="Pangilinan J."/>
            <person name="Riley R."/>
            <person name="Labutti K."/>
            <person name="Andreopoulos B."/>
            <person name="Lipzen A."/>
            <person name="Chen C."/>
            <person name="Yanf M."/>
            <person name="Daum C."/>
            <person name="Ng V."/>
            <person name="Clum A."/>
            <person name="Ohm R."/>
            <person name="Martin F."/>
            <person name="Silar P."/>
            <person name="Natvig D."/>
            <person name="Lalanne C."/>
            <person name="Gautier V."/>
            <person name="Ament-Velasquez S.L."/>
            <person name="Kruys A."/>
            <person name="Hutchinson M.I."/>
            <person name="Powell A.J."/>
            <person name="Barry K."/>
            <person name="Miller A.N."/>
            <person name="Grigoriev I.V."/>
            <person name="Debuchy R."/>
            <person name="Gladieux P."/>
            <person name="Thoren M.H."/>
            <person name="Johannesson H."/>
        </authorList>
    </citation>
    <scope>NUCLEOTIDE SEQUENCE</scope>
    <source>
        <strain evidence="2">CBS 141.50</strain>
    </source>
</reference>
<dbReference type="Proteomes" id="UP001302676">
    <property type="component" value="Unassembled WGS sequence"/>
</dbReference>
<name>A0AAN6VBZ7_9PEZI</name>
<feature type="region of interest" description="Disordered" evidence="1">
    <location>
        <begin position="71"/>
        <end position="92"/>
    </location>
</feature>
<evidence type="ECO:0000313" key="3">
    <source>
        <dbReference type="Proteomes" id="UP001302676"/>
    </source>
</evidence>
<accession>A0AAN6VBZ7</accession>
<dbReference type="RefSeq" id="XP_062641151.1">
    <property type="nucleotide sequence ID" value="XM_062779094.1"/>
</dbReference>
<dbReference type="AlphaFoldDB" id="A0AAN6VBZ7"/>
<keyword evidence="3" id="KW-1185">Reference proteome</keyword>
<dbReference type="EMBL" id="MU853555">
    <property type="protein sequence ID" value="KAK4147780.1"/>
    <property type="molecule type" value="Genomic_DNA"/>
</dbReference>
<protein>
    <submittedName>
        <fullName evidence="2">Uncharacterized protein</fullName>
    </submittedName>
</protein>
<proteinExistence type="predicted"/>
<evidence type="ECO:0000313" key="2">
    <source>
        <dbReference type="EMBL" id="KAK4147780.1"/>
    </source>
</evidence>
<dbReference type="GeneID" id="87815707"/>
<reference evidence="2" key="1">
    <citation type="journal article" date="2023" name="Mol. Phylogenet. Evol.">
        <title>Genome-scale phylogeny and comparative genomics of the fungal order Sordariales.</title>
        <authorList>
            <person name="Hensen N."/>
            <person name="Bonometti L."/>
            <person name="Westerberg I."/>
            <person name="Brannstrom I.O."/>
            <person name="Guillou S."/>
            <person name="Cros-Aarteil S."/>
            <person name="Calhoun S."/>
            <person name="Haridas S."/>
            <person name="Kuo A."/>
            <person name="Mondo S."/>
            <person name="Pangilinan J."/>
            <person name="Riley R."/>
            <person name="LaButti K."/>
            <person name="Andreopoulos B."/>
            <person name="Lipzen A."/>
            <person name="Chen C."/>
            <person name="Yan M."/>
            <person name="Daum C."/>
            <person name="Ng V."/>
            <person name="Clum A."/>
            <person name="Steindorff A."/>
            <person name="Ohm R.A."/>
            <person name="Martin F."/>
            <person name="Silar P."/>
            <person name="Natvig D.O."/>
            <person name="Lalanne C."/>
            <person name="Gautier V."/>
            <person name="Ament-Velasquez S.L."/>
            <person name="Kruys A."/>
            <person name="Hutchinson M.I."/>
            <person name="Powell A.J."/>
            <person name="Barry K."/>
            <person name="Miller A.N."/>
            <person name="Grigoriev I.V."/>
            <person name="Debuchy R."/>
            <person name="Gladieux P."/>
            <person name="Hiltunen Thoren M."/>
            <person name="Johannesson H."/>
        </authorList>
    </citation>
    <scope>NUCLEOTIDE SEQUENCE</scope>
    <source>
        <strain evidence="2">CBS 141.50</strain>
    </source>
</reference>
<sequence length="351" mass="38357">MAPAKFERFFDLPGELREHILSHVCVFPTGIWVGGGIDGRNVALRPGTIADFHRGLGTTRNATNVTRAQTTNLGGYGADASTTEGEREGGDRAEGRLEEEEECADPPVNLFLASPVLYREAGDLYYGRNVFYLDFASNGWSKRQRREMSKKLRASRGGQAALHSEDEDTAAANVMMADVRAKLLGHPDTVVSRRRIRSVVVDLRRLASSAFVVSELQDMVLNGALERIRVNILEAGVPSGSQQRLPSQTRGRWLQTVDYAENPALRALLVLLTDPNLERAQLGVPVWEHAWFWCSFHEGAVPGCAASATASAQSGQRDTTTGDGFFEVQIPRLVSSCVGDSAEFRIKKVGG</sequence>
<comment type="caution">
    <text evidence="2">The sequence shown here is derived from an EMBL/GenBank/DDBJ whole genome shotgun (WGS) entry which is preliminary data.</text>
</comment>
<evidence type="ECO:0000256" key="1">
    <source>
        <dbReference type="SAM" id="MobiDB-lite"/>
    </source>
</evidence>